<proteinExistence type="predicted"/>
<dbReference type="Proteomes" id="UP000299102">
    <property type="component" value="Unassembled WGS sequence"/>
</dbReference>
<evidence type="ECO:0000313" key="1">
    <source>
        <dbReference type="EMBL" id="GBP52638.1"/>
    </source>
</evidence>
<comment type="caution">
    <text evidence="1">The sequence shown here is derived from an EMBL/GenBank/DDBJ whole genome shotgun (WGS) entry which is preliminary data.</text>
</comment>
<accession>A0A4C1WML3</accession>
<name>A0A4C1WML3_EUMVA</name>
<sequence length="136" mass="15471">MFFYRCSLFSPADNLYRRWRMSRPKVDSFITPRPPVYLRGGYVARPRALNCGAETATAQLHPGRFRHGVAGRAARGDASESCAEQNFHMYPNMVMTLDRVCVRNISSAKAREELRVVFLARDECETLATRNEGRAP</sequence>
<gene>
    <name evidence="1" type="ORF">EVAR_103073_1</name>
</gene>
<dbReference type="EMBL" id="BGZK01000607">
    <property type="protein sequence ID" value="GBP52638.1"/>
    <property type="molecule type" value="Genomic_DNA"/>
</dbReference>
<organism evidence="1 2">
    <name type="scientific">Eumeta variegata</name>
    <name type="common">Bagworm moth</name>
    <name type="synonym">Eumeta japonica</name>
    <dbReference type="NCBI Taxonomy" id="151549"/>
    <lineage>
        <taxon>Eukaryota</taxon>
        <taxon>Metazoa</taxon>
        <taxon>Ecdysozoa</taxon>
        <taxon>Arthropoda</taxon>
        <taxon>Hexapoda</taxon>
        <taxon>Insecta</taxon>
        <taxon>Pterygota</taxon>
        <taxon>Neoptera</taxon>
        <taxon>Endopterygota</taxon>
        <taxon>Lepidoptera</taxon>
        <taxon>Glossata</taxon>
        <taxon>Ditrysia</taxon>
        <taxon>Tineoidea</taxon>
        <taxon>Psychidae</taxon>
        <taxon>Oiketicinae</taxon>
        <taxon>Eumeta</taxon>
    </lineage>
</organism>
<protein>
    <submittedName>
        <fullName evidence="1">Uncharacterized protein</fullName>
    </submittedName>
</protein>
<reference evidence="1 2" key="1">
    <citation type="journal article" date="2019" name="Commun. Biol.">
        <title>The bagworm genome reveals a unique fibroin gene that provides high tensile strength.</title>
        <authorList>
            <person name="Kono N."/>
            <person name="Nakamura H."/>
            <person name="Ohtoshi R."/>
            <person name="Tomita M."/>
            <person name="Numata K."/>
            <person name="Arakawa K."/>
        </authorList>
    </citation>
    <scope>NUCLEOTIDE SEQUENCE [LARGE SCALE GENOMIC DNA]</scope>
</reference>
<dbReference type="AlphaFoldDB" id="A0A4C1WML3"/>
<evidence type="ECO:0000313" key="2">
    <source>
        <dbReference type="Proteomes" id="UP000299102"/>
    </source>
</evidence>
<keyword evidence="2" id="KW-1185">Reference proteome</keyword>